<dbReference type="InterPro" id="IPR001926">
    <property type="entry name" value="TrpB-like_PALP"/>
</dbReference>
<protein>
    <recommendedName>
        <fullName evidence="5">Tryptophan synthase beta chain-like PALP domain-containing protein</fullName>
    </recommendedName>
</protein>
<organism evidence="6">
    <name type="scientific">marine sediment metagenome</name>
    <dbReference type="NCBI Taxonomy" id="412755"/>
    <lineage>
        <taxon>unclassified sequences</taxon>
        <taxon>metagenomes</taxon>
        <taxon>ecological metagenomes</taxon>
    </lineage>
</organism>
<feature type="non-terminal residue" evidence="6">
    <location>
        <position position="139"/>
    </location>
</feature>
<dbReference type="PANTHER" id="PTHR48078:SF6">
    <property type="entry name" value="L-THREONINE DEHYDRATASE CATABOLIC TDCB"/>
    <property type="match status" value="1"/>
</dbReference>
<reference evidence="6" key="1">
    <citation type="journal article" date="2015" name="Nature">
        <title>Complex archaea that bridge the gap between prokaryotes and eukaryotes.</title>
        <authorList>
            <person name="Spang A."/>
            <person name="Saw J.H."/>
            <person name="Jorgensen S.L."/>
            <person name="Zaremba-Niedzwiedzka K."/>
            <person name="Martijn J."/>
            <person name="Lind A.E."/>
            <person name="van Eijk R."/>
            <person name="Schleper C."/>
            <person name="Guy L."/>
            <person name="Ettema T.J."/>
        </authorList>
    </citation>
    <scope>NUCLEOTIDE SEQUENCE</scope>
</reference>
<evidence type="ECO:0000256" key="3">
    <source>
        <dbReference type="ARBA" id="ARBA00022898"/>
    </source>
</evidence>
<evidence type="ECO:0000256" key="1">
    <source>
        <dbReference type="ARBA" id="ARBA00001933"/>
    </source>
</evidence>
<dbReference type="EMBL" id="LAZR01044369">
    <property type="protein sequence ID" value="KKL04825.1"/>
    <property type="molecule type" value="Genomic_DNA"/>
</dbReference>
<dbReference type="InterPro" id="IPR050147">
    <property type="entry name" value="Ser/Thr_Dehydratase"/>
</dbReference>
<keyword evidence="3" id="KW-0663">Pyridoxal phosphate</keyword>
<dbReference type="GO" id="GO:0006565">
    <property type="term" value="P:L-serine catabolic process"/>
    <property type="evidence" value="ECO:0007669"/>
    <property type="project" value="TreeGrafter"/>
</dbReference>
<evidence type="ECO:0000259" key="5">
    <source>
        <dbReference type="Pfam" id="PF00291"/>
    </source>
</evidence>
<accession>A0A0F9A5T1</accession>
<gene>
    <name evidence="6" type="ORF">LCGC14_2612180</name>
</gene>
<dbReference type="PANTHER" id="PTHR48078">
    <property type="entry name" value="THREONINE DEHYDRATASE, MITOCHONDRIAL-RELATED"/>
    <property type="match status" value="1"/>
</dbReference>
<dbReference type="GO" id="GO:0004794">
    <property type="term" value="F:threonine deaminase activity"/>
    <property type="evidence" value="ECO:0007669"/>
    <property type="project" value="TreeGrafter"/>
</dbReference>
<dbReference type="AlphaFoldDB" id="A0A0F9A5T1"/>
<feature type="domain" description="Tryptophan synthase beta chain-like PALP" evidence="5">
    <location>
        <begin position="22"/>
        <end position="138"/>
    </location>
</feature>
<sequence>MIYLKMNDINLETIKKAKERINEFVRNTPLIHSEHLSQICNGNVFLKLENLQPTNSFKVRGAFNRLLQLNSEERRNGVVTASSGNHAQGVALAAENLKISARVVIPTKVSMAKLSKIKKYDVNIIQEGEFDTIEKKARE</sequence>
<comment type="similarity">
    <text evidence="2">Belongs to the serine/threonine dehydratase family.</text>
</comment>
<dbReference type="Pfam" id="PF00291">
    <property type="entry name" value="PALP"/>
    <property type="match status" value="1"/>
</dbReference>
<dbReference type="InterPro" id="IPR036052">
    <property type="entry name" value="TrpB-like_PALP_sf"/>
</dbReference>
<evidence type="ECO:0000313" key="6">
    <source>
        <dbReference type="EMBL" id="KKL04825.1"/>
    </source>
</evidence>
<evidence type="ECO:0000256" key="4">
    <source>
        <dbReference type="ARBA" id="ARBA00023239"/>
    </source>
</evidence>
<dbReference type="SUPFAM" id="SSF53686">
    <property type="entry name" value="Tryptophan synthase beta subunit-like PLP-dependent enzymes"/>
    <property type="match status" value="1"/>
</dbReference>
<keyword evidence="4" id="KW-0456">Lyase</keyword>
<dbReference type="GO" id="GO:0006567">
    <property type="term" value="P:L-threonine catabolic process"/>
    <property type="evidence" value="ECO:0007669"/>
    <property type="project" value="TreeGrafter"/>
</dbReference>
<dbReference type="GO" id="GO:0003941">
    <property type="term" value="F:L-serine ammonia-lyase activity"/>
    <property type="evidence" value="ECO:0007669"/>
    <property type="project" value="TreeGrafter"/>
</dbReference>
<evidence type="ECO:0000256" key="2">
    <source>
        <dbReference type="ARBA" id="ARBA00010869"/>
    </source>
</evidence>
<name>A0A0F9A5T1_9ZZZZ</name>
<dbReference type="FunFam" id="3.40.50.1100:FF:000005">
    <property type="entry name" value="Threonine dehydratase catabolic"/>
    <property type="match status" value="1"/>
</dbReference>
<dbReference type="Gene3D" id="3.40.50.1100">
    <property type="match status" value="2"/>
</dbReference>
<proteinExistence type="inferred from homology"/>
<dbReference type="GO" id="GO:0009097">
    <property type="term" value="P:isoleucine biosynthetic process"/>
    <property type="evidence" value="ECO:0007669"/>
    <property type="project" value="TreeGrafter"/>
</dbReference>
<comment type="caution">
    <text evidence="6">The sequence shown here is derived from an EMBL/GenBank/DDBJ whole genome shotgun (WGS) entry which is preliminary data.</text>
</comment>
<comment type="cofactor">
    <cofactor evidence="1">
        <name>pyridoxal 5'-phosphate</name>
        <dbReference type="ChEBI" id="CHEBI:597326"/>
    </cofactor>
</comment>